<dbReference type="EMBL" id="APPQ01000033">
    <property type="protein sequence ID" value="ENV42860.1"/>
    <property type="molecule type" value="Genomic_DNA"/>
</dbReference>
<accession>N9AGQ2</accession>
<evidence type="ECO:0000256" key="1">
    <source>
        <dbReference type="SAM" id="SignalP"/>
    </source>
</evidence>
<evidence type="ECO:0000313" key="2">
    <source>
        <dbReference type="EMBL" id="ENV42860.1"/>
    </source>
</evidence>
<proteinExistence type="predicted"/>
<evidence type="ECO:0000313" key="3">
    <source>
        <dbReference type="Proteomes" id="UP000018440"/>
    </source>
</evidence>
<sequence length="148" mass="17142">MKKILLVLLLMGTSLLSSTLYASSKTLCKETQFQKADEVWTGHYYLNGVMETGSEMLLLPEGKFKWYLTYGALDQYAEGRWWKNGNCIGLKPERKYKKHLRIFPKHLKIEGKFLNVIWNSSGEHGANSNMRCDSFKSHMIINKLSKFL</sequence>
<protein>
    <submittedName>
        <fullName evidence="2">Uncharacterized protein</fullName>
    </submittedName>
</protein>
<gene>
    <name evidence="2" type="ORF">F955_02996</name>
</gene>
<dbReference type="AlphaFoldDB" id="N9AGQ2"/>
<reference evidence="2 3" key="1">
    <citation type="submission" date="2013-02" db="EMBL/GenBank/DDBJ databases">
        <title>The Genome Sequence of Acinetobacter schindleri CIP 107287.</title>
        <authorList>
            <consortium name="The Broad Institute Genome Sequencing Platform"/>
            <consortium name="The Broad Institute Genome Sequencing Center for Infectious Disease"/>
            <person name="Cerqueira G."/>
            <person name="Feldgarden M."/>
            <person name="Courvalin P."/>
            <person name="Perichon B."/>
            <person name="Grillot-Courvalin C."/>
            <person name="Clermont D."/>
            <person name="Rocha E."/>
            <person name="Yoon E.-J."/>
            <person name="Nemec A."/>
            <person name="Walker B."/>
            <person name="Young S.K."/>
            <person name="Zeng Q."/>
            <person name="Gargeya S."/>
            <person name="Fitzgerald M."/>
            <person name="Haas B."/>
            <person name="Abouelleil A."/>
            <person name="Alvarado L."/>
            <person name="Arachchi H.M."/>
            <person name="Berlin A.M."/>
            <person name="Chapman S.B."/>
            <person name="Dewar J."/>
            <person name="Goldberg J."/>
            <person name="Griggs A."/>
            <person name="Gujja S."/>
            <person name="Hansen M."/>
            <person name="Howarth C."/>
            <person name="Imamovic A."/>
            <person name="Larimer J."/>
            <person name="McCowan C."/>
            <person name="Murphy C."/>
            <person name="Neiman D."/>
            <person name="Pearson M."/>
            <person name="Priest M."/>
            <person name="Roberts A."/>
            <person name="Saif S."/>
            <person name="Shea T."/>
            <person name="Sisk P."/>
            <person name="Sykes S."/>
            <person name="Wortman J."/>
            <person name="Nusbaum C."/>
            <person name="Birren B."/>
        </authorList>
    </citation>
    <scope>NUCLEOTIDE SEQUENCE [LARGE SCALE GENOMIC DNA]</scope>
    <source>
        <strain evidence="2 3">CIP 107287</strain>
    </source>
</reference>
<feature type="signal peptide" evidence="1">
    <location>
        <begin position="1"/>
        <end position="22"/>
    </location>
</feature>
<organism evidence="2 3">
    <name type="scientific">Acinetobacter schindleri CIP 107287</name>
    <dbReference type="NCBI Taxonomy" id="1217988"/>
    <lineage>
        <taxon>Bacteria</taxon>
        <taxon>Pseudomonadati</taxon>
        <taxon>Pseudomonadota</taxon>
        <taxon>Gammaproteobacteria</taxon>
        <taxon>Moraxellales</taxon>
        <taxon>Moraxellaceae</taxon>
        <taxon>Acinetobacter</taxon>
    </lineage>
</organism>
<comment type="caution">
    <text evidence="2">The sequence shown here is derived from an EMBL/GenBank/DDBJ whole genome shotgun (WGS) entry which is preliminary data.</text>
</comment>
<keyword evidence="1" id="KW-0732">Signal</keyword>
<name>N9AGQ2_9GAMM</name>
<feature type="chain" id="PRO_5004138602" evidence="1">
    <location>
        <begin position="23"/>
        <end position="148"/>
    </location>
</feature>
<dbReference type="RefSeq" id="WP_004896077.1">
    <property type="nucleotide sequence ID" value="NZ_KB849580.1"/>
</dbReference>
<dbReference type="HOGENOM" id="CLU_1922958_0_0_6"/>
<dbReference type="Proteomes" id="UP000018440">
    <property type="component" value="Unassembled WGS sequence"/>
</dbReference>